<dbReference type="Gene3D" id="3.30.980.10">
    <property type="entry name" value="Threonyl-trna Synthetase, Chain A, domain 2"/>
    <property type="match status" value="1"/>
</dbReference>
<keyword evidence="6 10" id="KW-0067">ATP-binding</keyword>
<accession>A0ABD3P7N6</accession>
<dbReference type="EMBL" id="JALLAZ020000971">
    <property type="protein sequence ID" value="KAL3783468.1"/>
    <property type="molecule type" value="Genomic_DNA"/>
</dbReference>
<dbReference type="PROSITE" id="PS50860">
    <property type="entry name" value="AA_TRNA_LIGASE_II_ALA"/>
    <property type="match status" value="1"/>
</dbReference>
<sequence length="962" mass="104308">MNQFKPIFLGRAVPGTDLAALSTACNSQKCIRAGGKHNDLDDVGRDTYHHTFFEMLGSWSFNGSYFKAEAIDMAYDLLVNVYGIDPGRLYATYFAGDEDLGLAADEEARECWTRYLPEGRVIGCSAKDNFWEVSEEMKWASPDVFLSHSPSTPRRRIVRPPPIRIRPTHEACACISDVFRLFLSSEKMGDTGPCGPCSEIHYDRIGDRDASSLVNADDPDVIEIWNLVFIQFNRDETSKLASLPARHVDTGMGLERLCSLLQGRRSNYDIDVFAPLFGAISSMSPVGPYGGLVGDDDSTLRDTAYRAVADHARTLTFALADGAVPDNEGRGYVLRRILRRATRYGQQILKCEPGFFAKLVPVVVETFGEAYPELVKNQANIIDIVMEEEQSFSTMLDRGIRYFEDEIKGEKDGEESKKVVSADKAFFLYDTLGFPIDLTELMAQEAGMTIDMVGFAAEMEAQKRRSREARLAARGMGGKRLELIAEQTSWLADGGIPATDDSSKYSWDVELDAVVRAIFTPDGFVKDGEVAKEGDAVGLILDKSSFYAEAGGQDADLGTIAFEGGGELIVSDVQTYGGYSLHSGVISGGSISPGSGVKCKVDYSRRRDVAPNHSMTHVLNSALREVLGEGCDQRGSQCNDEKLRFDFSHKSAMSPAQLRATEDFVRDVISKSLPVTSNVMPLADAKAIPGVRAMFGEVYPDPVRVVKVGDDCSVEFCGGTHVSNTAEAEAFVLTEETSVAKGIRRITALTRDSAKKAMEQGSKFEGRTAILESLVADDTPTLDKEAGALRKELDAAELSAALKSELRARIESVQKKGIEAKKRLLAQRVDKCLNGVKDEVESALSSGKRSLVLNLDIGADSKASQKVIKEVQKIAPELAFMGISEEDAGSGGKVLCFAVVPDALMKETGLKADEWLKDVLDSVGGSGGGKAGSAMGQVPQCDDVGVVIAKAESFVKDAVAVV</sequence>
<dbReference type="PANTHER" id="PTHR11777:SF9">
    <property type="entry name" value="ALANINE--TRNA LIGASE, CYTOPLASMIC"/>
    <property type="match status" value="1"/>
</dbReference>
<dbReference type="Pfam" id="PF02272">
    <property type="entry name" value="DHHA1"/>
    <property type="match status" value="1"/>
</dbReference>
<comment type="subunit">
    <text evidence="10">Monomer.</text>
</comment>
<evidence type="ECO:0000313" key="12">
    <source>
        <dbReference type="EMBL" id="KAL3783468.1"/>
    </source>
</evidence>
<evidence type="ECO:0000256" key="3">
    <source>
        <dbReference type="ARBA" id="ARBA00022555"/>
    </source>
</evidence>
<dbReference type="GO" id="GO:0000049">
    <property type="term" value="F:tRNA binding"/>
    <property type="evidence" value="ECO:0007669"/>
    <property type="project" value="UniProtKB-KW"/>
</dbReference>
<dbReference type="InterPro" id="IPR045864">
    <property type="entry name" value="aa-tRNA-synth_II/BPL/LPL"/>
</dbReference>
<dbReference type="Gene3D" id="2.40.30.130">
    <property type="match status" value="1"/>
</dbReference>
<dbReference type="InterPro" id="IPR023033">
    <property type="entry name" value="Ala_tRNA_ligase_euk/bac"/>
</dbReference>
<dbReference type="Pfam" id="PF01411">
    <property type="entry name" value="tRNA-synt_2c"/>
    <property type="match status" value="2"/>
</dbReference>
<evidence type="ECO:0000256" key="7">
    <source>
        <dbReference type="ARBA" id="ARBA00022884"/>
    </source>
</evidence>
<protein>
    <recommendedName>
        <fullName evidence="10">Alanine--tRNA ligase</fullName>
        <ecNumber evidence="10">6.1.1.7</ecNumber>
    </recommendedName>
    <alternativeName>
        <fullName evidence="10">Alanyl-tRNA synthetase</fullName>
        <shortName evidence="10">AlaRS</shortName>
    </alternativeName>
</protein>
<dbReference type="FunFam" id="3.30.980.10:FF:000004">
    <property type="entry name" value="Alanine--tRNA ligase, cytoplasmic"/>
    <property type="match status" value="1"/>
</dbReference>
<comment type="caution">
    <text evidence="12">The sequence shown here is derived from an EMBL/GenBank/DDBJ whole genome shotgun (WGS) entry which is preliminary data.</text>
</comment>
<dbReference type="SUPFAM" id="SSF101353">
    <property type="entry name" value="Putative anticodon-binding domain of alanyl-tRNA synthetase (AlaRS)"/>
    <property type="match status" value="1"/>
</dbReference>
<evidence type="ECO:0000256" key="4">
    <source>
        <dbReference type="ARBA" id="ARBA00022598"/>
    </source>
</evidence>
<proteinExistence type="inferred from homology"/>
<dbReference type="HAMAP" id="MF_00036_B">
    <property type="entry name" value="Ala_tRNA_synth_B"/>
    <property type="match status" value="1"/>
</dbReference>
<dbReference type="SUPFAM" id="SSF55186">
    <property type="entry name" value="ThrRS/AlaRS common domain"/>
    <property type="match status" value="1"/>
</dbReference>
<dbReference type="InterPro" id="IPR003156">
    <property type="entry name" value="DHHA1_dom"/>
</dbReference>
<dbReference type="AlphaFoldDB" id="A0ABD3P7N6"/>
<dbReference type="Gene3D" id="3.10.310.40">
    <property type="match status" value="1"/>
</dbReference>
<name>A0ABD3P7N6_9STRA</name>
<keyword evidence="7 10" id="KW-0694">RNA-binding</keyword>
<reference evidence="12 13" key="1">
    <citation type="submission" date="2024-10" db="EMBL/GenBank/DDBJ databases">
        <title>Updated reference genomes for cyclostephanoid diatoms.</title>
        <authorList>
            <person name="Roberts W.R."/>
            <person name="Alverson A.J."/>
        </authorList>
    </citation>
    <scope>NUCLEOTIDE SEQUENCE [LARGE SCALE GENOMIC DNA]</scope>
    <source>
        <strain evidence="12 13">AJA276-08</strain>
    </source>
</reference>
<dbReference type="InterPro" id="IPR018163">
    <property type="entry name" value="Thr/Ala-tRNA-synth_IIc_edit"/>
</dbReference>
<dbReference type="GO" id="GO:0005524">
    <property type="term" value="F:ATP binding"/>
    <property type="evidence" value="ECO:0007669"/>
    <property type="project" value="UniProtKB-UniRule"/>
</dbReference>
<dbReference type="EC" id="6.1.1.7" evidence="10"/>
<feature type="binding site" evidence="10">
    <location>
        <position position="721"/>
    </location>
    <ligand>
        <name>Zn(2+)</name>
        <dbReference type="ChEBI" id="CHEBI:29105"/>
    </ligand>
</feature>
<feature type="binding site" evidence="10">
    <location>
        <position position="717"/>
    </location>
    <ligand>
        <name>Zn(2+)</name>
        <dbReference type="ChEBI" id="CHEBI:29105"/>
    </ligand>
</feature>
<evidence type="ECO:0000259" key="11">
    <source>
        <dbReference type="PROSITE" id="PS50860"/>
    </source>
</evidence>
<evidence type="ECO:0000256" key="10">
    <source>
        <dbReference type="HAMAP-Rule" id="MF_03133"/>
    </source>
</evidence>
<evidence type="ECO:0000256" key="8">
    <source>
        <dbReference type="ARBA" id="ARBA00022917"/>
    </source>
</evidence>
<keyword evidence="10" id="KW-0496">Mitochondrion</keyword>
<dbReference type="SMART" id="SM00863">
    <property type="entry name" value="tRNA_SAD"/>
    <property type="match status" value="1"/>
</dbReference>
<feature type="binding site" evidence="10">
    <location>
        <position position="617"/>
    </location>
    <ligand>
        <name>Zn(2+)</name>
        <dbReference type="ChEBI" id="CHEBI:29105"/>
    </ligand>
</feature>
<dbReference type="Gene3D" id="3.30.930.10">
    <property type="entry name" value="Bira Bifunctional Protein, Domain 2"/>
    <property type="match status" value="2"/>
</dbReference>
<gene>
    <name evidence="12" type="ORF">ACHAW5_011115</name>
</gene>
<dbReference type="SUPFAM" id="SSF55681">
    <property type="entry name" value="Class II aaRS and biotin synthetases"/>
    <property type="match status" value="2"/>
</dbReference>
<keyword evidence="10" id="KW-0862">Zinc</keyword>
<dbReference type="InterPro" id="IPR018162">
    <property type="entry name" value="Ala-tRNA-ligase_IIc_anticod-bd"/>
</dbReference>
<dbReference type="InterPro" id="IPR002318">
    <property type="entry name" value="Ala-tRNA-lgiase_IIc"/>
</dbReference>
<dbReference type="GO" id="GO:0008270">
    <property type="term" value="F:zinc ion binding"/>
    <property type="evidence" value="ECO:0007669"/>
    <property type="project" value="UniProtKB-UniRule"/>
</dbReference>
<dbReference type="Pfam" id="PF07973">
    <property type="entry name" value="tRNA_SAD"/>
    <property type="match status" value="1"/>
</dbReference>
<dbReference type="CDD" id="cd00673">
    <property type="entry name" value="AlaRS_core"/>
    <property type="match status" value="1"/>
</dbReference>
<evidence type="ECO:0000256" key="5">
    <source>
        <dbReference type="ARBA" id="ARBA00022741"/>
    </source>
</evidence>
<dbReference type="Proteomes" id="UP001530315">
    <property type="component" value="Unassembled WGS sequence"/>
</dbReference>
<comment type="catalytic activity">
    <reaction evidence="10">
        <text>tRNA(Ala) + L-alanine + ATP = L-alanyl-tRNA(Ala) + AMP + diphosphate</text>
        <dbReference type="Rhea" id="RHEA:12540"/>
        <dbReference type="Rhea" id="RHEA-COMP:9657"/>
        <dbReference type="Rhea" id="RHEA-COMP:9923"/>
        <dbReference type="ChEBI" id="CHEBI:30616"/>
        <dbReference type="ChEBI" id="CHEBI:33019"/>
        <dbReference type="ChEBI" id="CHEBI:57972"/>
        <dbReference type="ChEBI" id="CHEBI:78442"/>
        <dbReference type="ChEBI" id="CHEBI:78497"/>
        <dbReference type="ChEBI" id="CHEBI:456215"/>
        <dbReference type="EC" id="6.1.1.7"/>
    </reaction>
</comment>
<dbReference type="GO" id="GO:0070143">
    <property type="term" value="P:mitochondrial alanyl-tRNA aminoacylation"/>
    <property type="evidence" value="ECO:0007669"/>
    <property type="project" value="UniProtKB-UniRule"/>
</dbReference>
<dbReference type="GO" id="GO:0004813">
    <property type="term" value="F:alanine-tRNA ligase activity"/>
    <property type="evidence" value="ECO:0007669"/>
    <property type="project" value="UniProtKB-UniRule"/>
</dbReference>
<feature type="domain" description="Alanyl-transfer RNA synthetases family profile" evidence="11">
    <location>
        <begin position="1"/>
        <end position="760"/>
    </location>
</feature>
<comment type="function">
    <text evidence="10">Catalyzes the attachment of alanine to tRNA(Ala) in a two-step reaction: alanine is first activated by ATP to form Ala-AMP and then transferred to the acceptor end of tRNA(Ala). Also edits incorrectly charged tRNA(Ala) via its editing domain.</text>
</comment>
<feature type="binding site" evidence="10">
    <location>
        <position position="613"/>
    </location>
    <ligand>
        <name>Zn(2+)</name>
        <dbReference type="ChEBI" id="CHEBI:29105"/>
    </ligand>
</feature>
<keyword evidence="10" id="KW-0963">Cytoplasm</keyword>
<comment type="subcellular location">
    <subcellularLocation>
        <location evidence="10">Mitochondrion</location>
    </subcellularLocation>
    <subcellularLocation>
        <location evidence="10">Cytoplasm</location>
    </subcellularLocation>
    <subcellularLocation>
        <location evidence="1">Plastid</location>
        <location evidence="1">Chloroplast</location>
    </subcellularLocation>
</comment>
<dbReference type="PANTHER" id="PTHR11777">
    <property type="entry name" value="ALANYL-TRNA SYNTHETASE"/>
    <property type="match status" value="1"/>
</dbReference>
<keyword evidence="3 10" id="KW-0820">tRNA-binding</keyword>
<evidence type="ECO:0000256" key="6">
    <source>
        <dbReference type="ARBA" id="ARBA00022840"/>
    </source>
</evidence>
<dbReference type="InterPro" id="IPR050058">
    <property type="entry name" value="Ala-tRNA_ligase"/>
</dbReference>
<dbReference type="NCBIfam" id="TIGR00344">
    <property type="entry name" value="alaS"/>
    <property type="match status" value="1"/>
</dbReference>
<evidence type="ECO:0000256" key="1">
    <source>
        <dbReference type="ARBA" id="ARBA00004229"/>
    </source>
</evidence>
<dbReference type="SUPFAM" id="SSF50447">
    <property type="entry name" value="Translation proteins"/>
    <property type="match status" value="1"/>
</dbReference>
<dbReference type="InterPro" id="IPR018164">
    <property type="entry name" value="Ala-tRNA-synth_IIc_N"/>
</dbReference>
<keyword evidence="13" id="KW-1185">Reference proteome</keyword>
<dbReference type="InterPro" id="IPR018165">
    <property type="entry name" value="Ala-tRNA-synth_IIc_core"/>
</dbReference>
<keyword evidence="9 10" id="KW-0030">Aminoacyl-tRNA synthetase</keyword>
<dbReference type="GO" id="GO:0005739">
    <property type="term" value="C:mitochondrion"/>
    <property type="evidence" value="ECO:0007669"/>
    <property type="project" value="UniProtKB-SubCell"/>
</dbReference>
<keyword evidence="4 10" id="KW-0436">Ligase</keyword>
<keyword evidence="10" id="KW-0479">Metal-binding</keyword>
<comment type="similarity">
    <text evidence="2">Belongs to the class-II aminoacyl-tRNA synthetase family. Alax-L subfamily.</text>
</comment>
<organism evidence="12 13">
    <name type="scientific">Stephanodiscus triporus</name>
    <dbReference type="NCBI Taxonomy" id="2934178"/>
    <lineage>
        <taxon>Eukaryota</taxon>
        <taxon>Sar</taxon>
        <taxon>Stramenopiles</taxon>
        <taxon>Ochrophyta</taxon>
        <taxon>Bacillariophyta</taxon>
        <taxon>Coscinodiscophyceae</taxon>
        <taxon>Thalassiosirophycidae</taxon>
        <taxon>Stephanodiscales</taxon>
        <taxon>Stephanodiscaceae</taxon>
        <taxon>Stephanodiscus</taxon>
    </lineage>
</organism>
<keyword evidence="5 10" id="KW-0547">Nucleotide-binding</keyword>
<dbReference type="InterPro" id="IPR009000">
    <property type="entry name" value="Transl_B-barrel_sf"/>
</dbReference>
<dbReference type="GO" id="GO:0009507">
    <property type="term" value="C:chloroplast"/>
    <property type="evidence" value="ECO:0007669"/>
    <property type="project" value="UniProtKB-SubCell"/>
</dbReference>
<comment type="domain">
    <text evidence="10">Consists of three domains; the N-terminal catalytic domain, the editing domain and the C-terminal C-Ala domain. The editing domain removes incorrectly charged amino acids, while the C-Ala domain, along with tRNA(Ala), serves as a bridge to cooperatively bring together the editing and aminoacylation centers thus stimulating deacylation of misacylated tRNAs.</text>
</comment>
<comment type="cofactor">
    <cofactor evidence="10">
        <name>Zn(2+)</name>
        <dbReference type="ChEBI" id="CHEBI:29105"/>
    </cofactor>
    <text evidence="10">Binds 1 zinc ion per subunit.</text>
</comment>
<evidence type="ECO:0000256" key="2">
    <source>
        <dbReference type="ARBA" id="ARBA00008429"/>
    </source>
</evidence>
<dbReference type="PRINTS" id="PR00980">
    <property type="entry name" value="TRNASYNTHALA"/>
</dbReference>
<dbReference type="InterPro" id="IPR012947">
    <property type="entry name" value="tRNA_SAD"/>
</dbReference>
<evidence type="ECO:0000313" key="13">
    <source>
        <dbReference type="Proteomes" id="UP001530315"/>
    </source>
</evidence>
<keyword evidence="8 10" id="KW-0648">Protein biosynthesis</keyword>
<evidence type="ECO:0000256" key="9">
    <source>
        <dbReference type="ARBA" id="ARBA00023146"/>
    </source>
</evidence>